<gene>
    <name evidence="3" type="ORF">SAMN05660293_03886</name>
</gene>
<evidence type="ECO:0000259" key="2">
    <source>
        <dbReference type="Pfam" id="PF04892"/>
    </source>
</evidence>
<evidence type="ECO:0000313" key="4">
    <source>
        <dbReference type="Proteomes" id="UP000190897"/>
    </source>
</evidence>
<name>A0A1T5GBL5_9BACT</name>
<keyword evidence="1" id="KW-0472">Membrane</keyword>
<evidence type="ECO:0000313" key="3">
    <source>
        <dbReference type="EMBL" id="SKC05687.1"/>
    </source>
</evidence>
<sequence>MAKSLKLQTKTFLMVSKLFLGIINVLSRNWWIAWIWTFLILLACTWPGKDIPSAPVADFDKIVHAGLFIVWFTLWTLVYPQKAALFVLLGMAYGLGLEFYQQLLPFDRTFDWWDAVADAAGVLIGLAFKSMVIDRYRHRLY</sequence>
<keyword evidence="1" id="KW-0812">Transmembrane</keyword>
<feature type="transmembrane region" description="Helical" evidence="1">
    <location>
        <begin position="12"/>
        <end position="42"/>
    </location>
</feature>
<protein>
    <submittedName>
        <fullName evidence="3">VanZ like family protein</fullName>
    </submittedName>
</protein>
<feature type="transmembrane region" description="Helical" evidence="1">
    <location>
        <begin position="83"/>
        <end position="100"/>
    </location>
</feature>
<feature type="transmembrane region" description="Helical" evidence="1">
    <location>
        <begin position="62"/>
        <end position="78"/>
    </location>
</feature>
<proteinExistence type="predicted"/>
<organism evidence="3 4">
    <name type="scientific">Dyadobacter psychrophilus</name>
    <dbReference type="NCBI Taxonomy" id="651661"/>
    <lineage>
        <taxon>Bacteria</taxon>
        <taxon>Pseudomonadati</taxon>
        <taxon>Bacteroidota</taxon>
        <taxon>Cytophagia</taxon>
        <taxon>Cytophagales</taxon>
        <taxon>Spirosomataceae</taxon>
        <taxon>Dyadobacter</taxon>
    </lineage>
</organism>
<dbReference type="RefSeq" id="WP_229208489.1">
    <property type="nucleotide sequence ID" value="NZ_FUZA01000005.1"/>
</dbReference>
<feature type="transmembrane region" description="Helical" evidence="1">
    <location>
        <begin position="112"/>
        <end position="132"/>
    </location>
</feature>
<dbReference type="AlphaFoldDB" id="A0A1T5GBL5"/>
<keyword evidence="4" id="KW-1185">Reference proteome</keyword>
<dbReference type="EMBL" id="FUZA01000005">
    <property type="protein sequence ID" value="SKC05687.1"/>
    <property type="molecule type" value="Genomic_DNA"/>
</dbReference>
<dbReference type="PANTHER" id="PTHR28008:SF1">
    <property type="entry name" value="DOMAIN PROTEIN, PUTATIVE (AFU_ORTHOLOGUE AFUA_3G10980)-RELATED"/>
    <property type="match status" value="1"/>
</dbReference>
<dbReference type="Proteomes" id="UP000190897">
    <property type="component" value="Unassembled WGS sequence"/>
</dbReference>
<dbReference type="Pfam" id="PF04892">
    <property type="entry name" value="VanZ"/>
    <property type="match status" value="1"/>
</dbReference>
<dbReference type="STRING" id="651661.SAMN05660293_03886"/>
<accession>A0A1T5GBL5</accession>
<keyword evidence="1" id="KW-1133">Transmembrane helix</keyword>
<feature type="domain" description="VanZ-like" evidence="2">
    <location>
        <begin position="23"/>
        <end position="128"/>
    </location>
</feature>
<reference evidence="4" key="1">
    <citation type="submission" date="2017-02" db="EMBL/GenBank/DDBJ databases">
        <authorList>
            <person name="Varghese N."/>
            <person name="Submissions S."/>
        </authorList>
    </citation>
    <scope>NUCLEOTIDE SEQUENCE [LARGE SCALE GENOMIC DNA]</scope>
    <source>
        <strain evidence="4">DSM 22270</strain>
    </source>
</reference>
<dbReference type="InterPro" id="IPR006976">
    <property type="entry name" value="VanZ-like"/>
</dbReference>
<dbReference type="PANTHER" id="PTHR28008">
    <property type="entry name" value="DOMAIN PROTEIN, PUTATIVE (AFU_ORTHOLOGUE AFUA_3G10980)-RELATED"/>
    <property type="match status" value="1"/>
</dbReference>
<evidence type="ECO:0000256" key="1">
    <source>
        <dbReference type="SAM" id="Phobius"/>
    </source>
</evidence>